<dbReference type="InterPro" id="IPR013325">
    <property type="entry name" value="RNA_pol_sigma_r2"/>
</dbReference>
<dbReference type="SUPFAM" id="SSF88946">
    <property type="entry name" value="Sigma2 domain of RNA polymerase sigma factors"/>
    <property type="match status" value="1"/>
</dbReference>
<evidence type="ECO:0008006" key="7">
    <source>
        <dbReference type="Google" id="ProtNLM"/>
    </source>
</evidence>
<dbReference type="InterPro" id="IPR013324">
    <property type="entry name" value="RNA_pol_sigma_r3/r4-like"/>
</dbReference>
<dbReference type="InterPro" id="IPR014284">
    <property type="entry name" value="RNA_pol_sigma-70_dom"/>
</dbReference>
<keyword evidence="4" id="KW-0238">DNA-binding</keyword>
<name>A0A0F9UHB4_9ZZZZ</name>
<evidence type="ECO:0000256" key="3">
    <source>
        <dbReference type="ARBA" id="ARBA00023082"/>
    </source>
</evidence>
<dbReference type="GO" id="GO:0003677">
    <property type="term" value="F:DNA binding"/>
    <property type="evidence" value="ECO:0007669"/>
    <property type="project" value="UniProtKB-KW"/>
</dbReference>
<dbReference type="PANTHER" id="PTHR43133:SF8">
    <property type="entry name" value="RNA POLYMERASE SIGMA FACTOR HI_1459-RELATED"/>
    <property type="match status" value="1"/>
</dbReference>
<accession>A0A0F9UHB4</accession>
<dbReference type="PANTHER" id="PTHR43133">
    <property type="entry name" value="RNA POLYMERASE ECF-TYPE SIGMA FACTO"/>
    <property type="match status" value="1"/>
</dbReference>
<evidence type="ECO:0000256" key="4">
    <source>
        <dbReference type="ARBA" id="ARBA00023125"/>
    </source>
</evidence>
<dbReference type="EMBL" id="LAZR01000093">
    <property type="protein sequence ID" value="KKN92615.1"/>
    <property type="molecule type" value="Genomic_DNA"/>
</dbReference>
<reference evidence="6" key="1">
    <citation type="journal article" date="2015" name="Nature">
        <title>Complex archaea that bridge the gap between prokaryotes and eukaryotes.</title>
        <authorList>
            <person name="Spang A."/>
            <person name="Saw J.H."/>
            <person name="Jorgensen S.L."/>
            <person name="Zaremba-Niedzwiedzka K."/>
            <person name="Martijn J."/>
            <person name="Lind A.E."/>
            <person name="van Eijk R."/>
            <person name="Schleper C."/>
            <person name="Guy L."/>
            <person name="Ettema T.J."/>
        </authorList>
    </citation>
    <scope>NUCLEOTIDE SEQUENCE</scope>
</reference>
<dbReference type="NCBIfam" id="TIGR02937">
    <property type="entry name" value="sigma70-ECF"/>
    <property type="match status" value="1"/>
</dbReference>
<keyword evidence="3" id="KW-0731">Sigma factor</keyword>
<dbReference type="InterPro" id="IPR039425">
    <property type="entry name" value="RNA_pol_sigma-70-like"/>
</dbReference>
<evidence type="ECO:0000256" key="5">
    <source>
        <dbReference type="ARBA" id="ARBA00023163"/>
    </source>
</evidence>
<dbReference type="Gene3D" id="1.10.1740.10">
    <property type="match status" value="1"/>
</dbReference>
<gene>
    <name evidence="6" type="ORF">LCGC14_0205490</name>
</gene>
<dbReference type="GO" id="GO:0006352">
    <property type="term" value="P:DNA-templated transcription initiation"/>
    <property type="evidence" value="ECO:0007669"/>
    <property type="project" value="InterPro"/>
</dbReference>
<organism evidence="6">
    <name type="scientific">marine sediment metagenome</name>
    <dbReference type="NCBI Taxonomy" id="412755"/>
    <lineage>
        <taxon>unclassified sequences</taxon>
        <taxon>metagenomes</taxon>
        <taxon>ecological metagenomes</taxon>
    </lineage>
</organism>
<keyword evidence="2" id="KW-0805">Transcription regulation</keyword>
<proteinExistence type="inferred from homology"/>
<evidence type="ECO:0000313" key="6">
    <source>
        <dbReference type="EMBL" id="KKN92615.1"/>
    </source>
</evidence>
<comment type="caution">
    <text evidence="6">The sequence shown here is derived from an EMBL/GenBank/DDBJ whole genome shotgun (WGS) entry which is preliminary data.</text>
</comment>
<dbReference type="SUPFAM" id="SSF88659">
    <property type="entry name" value="Sigma3 and sigma4 domains of RNA polymerase sigma factors"/>
    <property type="match status" value="1"/>
</dbReference>
<evidence type="ECO:0000256" key="1">
    <source>
        <dbReference type="ARBA" id="ARBA00010641"/>
    </source>
</evidence>
<sequence>MKPSKDRKYELLKKGSTSALSEIHAIYHRQIYWLGRSLIEDSFVVETLVQDTFLKLWINRERIESPQHIFNFLRFVMARECRYFYARPANNFSRKVHSLENFDNYQDYMAGFDPVDDTEHLEDQNSEQGNFDRVKKVLTVLEPERRRLIELCLKYGFRYKAISSVMGKSINETSREVKFAIIDIKTIIDQGQILKSKKSSPNALKVQGSMTKEQARILKLRCEKQYSFAAIATELQLSQKEVHSEFMVAYRFLQDKHQQELKSA</sequence>
<keyword evidence="5" id="KW-0804">Transcription</keyword>
<dbReference type="GO" id="GO:0016987">
    <property type="term" value="F:sigma factor activity"/>
    <property type="evidence" value="ECO:0007669"/>
    <property type="project" value="UniProtKB-KW"/>
</dbReference>
<evidence type="ECO:0000256" key="2">
    <source>
        <dbReference type="ARBA" id="ARBA00023015"/>
    </source>
</evidence>
<protein>
    <recommendedName>
        <fullName evidence="7">RNA polymerase sigma-70 region 2 domain-containing protein</fullName>
    </recommendedName>
</protein>
<dbReference type="AlphaFoldDB" id="A0A0F9UHB4"/>
<comment type="similarity">
    <text evidence="1">Belongs to the sigma-70 factor family. ECF subfamily.</text>
</comment>